<evidence type="ECO:0000259" key="5">
    <source>
        <dbReference type="PROSITE" id="PS50893"/>
    </source>
</evidence>
<dbReference type="EMBL" id="FORR01000001">
    <property type="protein sequence ID" value="SFI72527.1"/>
    <property type="molecule type" value="Genomic_DNA"/>
</dbReference>
<accession>A0A1I3KJA0</accession>
<dbReference type="CDD" id="cd03235">
    <property type="entry name" value="ABC_Metallic_Cations"/>
    <property type="match status" value="1"/>
</dbReference>
<gene>
    <name evidence="6" type="ORF">SAMN05421852_101481</name>
</gene>
<dbReference type="Pfam" id="PF00005">
    <property type="entry name" value="ABC_tran"/>
    <property type="match status" value="1"/>
</dbReference>
<dbReference type="InterPro" id="IPR027417">
    <property type="entry name" value="P-loop_NTPase"/>
</dbReference>
<name>A0A1I3KJA0_9BACL</name>
<keyword evidence="7" id="KW-1185">Reference proteome</keyword>
<dbReference type="InterPro" id="IPR017871">
    <property type="entry name" value="ABC_transporter-like_CS"/>
</dbReference>
<dbReference type="PROSITE" id="PS00211">
    <property type="entry name" value="ABC_TRANSPORTER_1"/>
    <property type="match status" value="1"/>
</dbReference>
<reference evidence="6 7" key="1">
    <citation type="submission" date="2016-10" db="EMBL/GenBank/DDBJ databases">
        <authorList>
            <person name="de Groot N.N."/>
        </authorList>
    </citation>
    <scope>NUCLEOTIDE SEQUENCE [LARGE SCALE GENOMIC DNA]</scope>
    <source>
        <strain evidence="6 7">DSM 44778</strain>
    </source>
</reference>
<dbReference type="Proteomes" id="UP000199545">
    <property type="component" value="Unassembled WGS sequence"/>
</dbReference>
<dbReference type="STRING" id="46223.SAMN05421852_101481"/>
<dbReference type="FunFam" id="3.40.50.300:FF:000134">
    <property type="entry name" value="Iron-enterobactin ABC transporter ATP-binding protein"/>
    <property type="match status" value="1"/>
</dbReference>
<evidence type="ECO:0000256" key="1">
    <source>
        <dbReference type="ARBA" id="ARBA00005417"/>
    </source>
</evidence>
<dbReference type="OrthoDB" id="9806726at2"/>
<comment type="similarity">
    <text evidence="1">Belongs to the ABC transporter superfamily.</text>
</comment>
<dbReference type="InterPro" id="IPR050153">
    <property type="entry name" value="Metal_Ion_Import_ABC"/>
</dbReference>
<dbReference type="Gene3D" id="3.40.50.300">
    <property type="entry name" value="P-loop containing nucleotide triphosphate hydrolases"/>
    <property type="match status" value="1"/>
</dbReference>
<dbReference type="PROSITE" id="PS50893">
    <property type="entry name" value="ABC_TRANSPORTER_2"/>
    <property type="match status" value="1"/>
</dbReference>
<dbReference type="AlphaFoldDB" id="A0A1I3KJA0"/>
<dbReference type="SUPFAM" id="SSF52540">
    <property type="entry name" value="P-loop containing nucleoside triphosphate hydrolases"/>
    <property type="match status" value="1"/>
</dbReference>
<keyword evidence="3" id="KW-0547">Nucleotide-binding</keyword>
<dbReference type="GO" id="GO:0016887">
    <property type="term" value="F:ATP hydrolysis activity"/>
    <property type="evidence" value="ECO:0007669"/>
    <property type="project" value="InterPro"/>
</dbReference>
<dbReference type="InterPro" id="IPR003593">
    <property type="entry name" value="AAA+_ATPase"/>
</dbReference>
<proteinExistence type="inferred from homology"/>
<evidence type="ECO:0000313" key="7">
    <source>
        <dbReference type="Proteomes" id="UP000199545"/>
    </source>
</evidence>
<dbReference type="PANTHER" id="PTHR42734">
    <property type="entry name" value="METAL TRANSPORT SYSTEM ATP-BINDING PROTEIN TM_0124-RELATED"/>
    <property type="match status" value="1"/>
</dbReference>
<feature type="domain" description="ABC transporter" evidence="5">
    <location>
        <begin position="6"/>
        <end position="241"/>
    </location>
</feature>
<evidence type="ECO:0000256" key="3">
    <source>
        <dbReference type="ARBA" id="ARBA00022741"/>
    </source>
</evidence>
<sequence>MSQPAIRLEDVSFAYEKEKVLEDISLTVDRGEFLGIIGPNGSGKSTLVKLILHLLKPQKGKIEVFGESIEFLKDRSVIGYVSQKANTFQRGFPATVREVVASGLYGKLGLFRWMRKQDWEKVDQAIEQVGLTSLAHRNMGKLSGGQQQRAFIARALVSDPQLLILDEPTVGVDAKSQEQLYELLTHLHQQKQLTLLLVTHDIYSILSVVDRMACLNKRLLFYGTIDEFAKHDQEILSQLFGEGHGTLSITLSKGQKQLV</sequence>
<dbReference type="PANTHER" id="PTHR42734:SF17">
    <property type="entry name" value="METAL TRANSPORT SYSTEM ATP-BINDING PROTEIN TM_0124-RELATED"/>
    <property type="match status" value="1"/>
</dbReference>
<evidence type="ECO:0000313" key="6">
    <source>
        <dbReference type="EMBL" id="SFI72527.1"/>
    </source>
</evidence>
<evidence type="ECO:0000256" key="4">
    <source>
        <dbReference type="ARBA" id="ARBA00022840"/>
    </source>
</evidence>
<protein>
    <submittedName>
        <fullName evidence="6">Zinc transport system ATP-binding protein</fullName>
    </submittedName>
</protein>
<dbReference type="GO" id="GO:0005524">
    <property type="term" value="F:ATP binding"/>
    <property type="evidence" value="ECO:0007669"/>
    <property type="project" value="UniProtKB-KW"/>
</dbReference>
<dbReference type="InterPro" id="IPR003439">
    <property type="entry name" value="ABC_transporter-like_ATP-bd"/>
</dbReference>
<organism evidence="6 7">
    <name type="scientific">Thermoflavimicrobium dichotomicum</name>
    <dbReference type="NCBI Taxonomy" id="46223"/>
    <lineage>
        <taxon>Bacteria</taxon>
        <taxon>Bacillati</taxon>
        <taxon>Bacillota</taxon>
        <taxon>Bacilli</taxon>
        <taxon>Bacillales</taxon>
        <taxon>Thermoactinomycetaceae</taxon>
        <taxon>Thermoflavimicrobium</taxon>
    </lineage>
</organism>
<evidence type="ECO:0000256" key="2">
    <source>
        <dbReference type="ARBA" id="ARBA00022448"/>
    </source>
</evidence>
<dbReference type="RefSeq" id="WP_093227624.1">
    <property type="nucleotide sequence ID" value="NZ_FORR01000001.1"/>
</dbReference>
<dbReference type="SMART" id="SM00382">
    <property type="entry name" value="AAA"/>
    <property type="match status" value="1"/>
</dbReference>
<keyword evidence="2" id="KW-0813">Transport</keyword>
<keyword evidence="4 6" id="KW-0067">ATP-binding</keyword>